<dbReference type="Proteomes" id="UP000215332">
    <property type="component" value="Chromosome 1"/>
</dbReference>
<dbReference type="CDD" id="cd04235">
    <property type="entry name" value="AAK_CK"/>
    <property type="match status" value="1"/>
</dbReference>
<dbReference type="PANTHER" id="PTHR30409:SF1">
    <property type="entry name" value="CARBAMATE KINASE-RELATED"/>
    <property type="match status" value="1"/>
</dbReference>
<reference evidence="9 10" key="1">
    <citation type="submission" date="2017-06" db="EMBL/GenBank/DDBJ databases">
        <authorList>
            <consortium name="Pathogen Informatics"/>
        </authorList>
    </citation>
    <scope>NUCLEOTIDE SEQUENCE [LARGE SCALE GENOMIC DNA]</scope>
    <source>
        <strain evidence="9 10">NCTC11865</strain>
    </source>
</reference>
<organism evidence="9 10">
    <name type="scientific">Cutibacterium granulosum</name>
    <dbReference type="NCBI Taxonomy" id="33011"/>
    <lineage>
        <taxon>Bacteria</taxon>
        <taxon>Bacillati</taxon>
        <taxon>Actinomycetota</taxon>
        <taxon>Actinomycetes</taxon>
        <taxon>Propionibacteriales</taxon>
        <taxon>Propionibacteriaceae</taxon>
        <taxon>Cutibacterium</taxon>
    </lineage>
</organism>
<dbReference type="EMBL" id="LT906441">
    <property type="protein sequence ID" value="SNV35836.1"/>
    <property type="molecule type" value="Genomic_DNA"/>
</dbReference>
<dbReference type="RefSeq" id="WP_021105550.1">
    <property type="nucleotide sequence ID" value="NZ_LT906441.1"/>
</dbReference>
<evidence type="ECO:0000256" key="4">
    <source>
        <dbReference type="ARBA" id="ARBA00022777"/>
    </source>
</evidence>
<accession>A0A239WNU4</accession>
<dbReference type="NCBIfam" id="TIGR00746">
    <property type="entry name" value="arcC"/>
    <property type="match status" value="1"/>
</dbReference>
<keyword evidence="3 7" id="KW-0808">Transferase</keyword>
<dbReference type="AlphaFoldDB" id="A0A239WNU4"/>
<gene>
    <name evidence="9" type="primary">arcC1</name>
    <name evidence="9" type="ORF">SAMEA4412665_01283</name>
</gene>
<proteinExistence type="inferred from homology"/>
<dbReference type="Gene3D" id="3.40.1160.10">
    <property type="entry name" value="Acetylglutamate kinase-like"/>
    <property type="match status" value="1"/>
</dbReference>
<evidence type="ECO:0000256" key="6">
    <source>
        <dbReference type="NCBIfam" id="TIGR00746"/>
    </source>
</evidence>
<dbReference type="InterPro" id="IPR001048">
    <property type="entry name" value="Asp/Glu/Uridylate_kinase"/>
</dbReference>
<evidence type="ECO:0000256" key="5">
    <source>
        <dbReference type="ARBA" id="ARBA00048467"/>
    </source>
</evidence>
<evidence type="ECO:0000256" key="1">
    <source>
        <dbReference type="ARBA" id="ARBA00011066"/>
    </source>
</evidence>
<dbReference type="SUPFAM" id="SSF53633">
    <property type="entry name" value="Carbamate kinase-like"/>
    <property type="match status" value="1"/>
</dbReference>
<dbReference type="GO" id="GO:0008804">
    <property type="term" value="F:carbamate kinase activity"/>
    <property type="evidence" value="ECO:0007669"/>
    <property type="project" value="UniProtKB-UniRule"/>
</dbReference>
<evidence type="ECO:0000256" key="2">
    <source>
        <dbReference type="ARBA" id="ARBA00013070"/>
    </source>
</evidence>
<dbReference type="InterPro" id="IPR036393">
    <property type="entry name" value="AceGlu_kinase-like_sf"/>
</dbReference>
<comment type="catalytic activity">
    <reaction evidence="5">
        <text>hydrogencarbonate + NH4(+) + ATP = carbamoyl phosphate + ADP + H2O + H(+)</text>
        <dbReference type="Rhea" id="RHEA:10152"/>
        <dbReference type="ChEBI" id="CHEBI:15377"/>
        <dbReference type="ChEBI" id="CHEBI:15378"/>
        <dbReference type="ChEBI" id="CHEBI:17544"/>
        <dbReference type="ChEBI" id="CHEBI:28938"/>
        <dbReference type="ChEBI" id="CHEBI:30616"/>
        <dbReference type="ChEBI" id="CHEBI:58228"/>
        <dbReference type="ChEBI" id="CHEBI:456216"/>
        <dbReference type="EC" id="2.7.2.2"/>
    </reaction>
</comment>
<dbReference type="Pfam" id="PF00696">
    <property type="entry name" value="AA_kinase"/>
    <property type="match status" value="1"/>
</dbReference>
<dbReference type="KEGG" id="cgrn:4412665_01283"/>
<keyword evidence="4 7" id="KW-0418">Kinase</keyword>
<dbReference type="NCBIfam" id="NF009008">
    <property type="entry name" value="PRK12354.1"/>
    <property type="match status" value="1"/>
</dbReference>
<dbReference type="FunFam" id="3.40.1160.10:FF:000007">
    <property type="entry name" value="Carbamate kinase"/>
    <property type="match status" value="1"/>
</dbReference>
<comment type="similarity">
    <text evidence="1 7">Belongs to the carbamate kinase family.</text>
</comment>
<evidence type="ECO:0000256" key="7">
    <source>
        <dbReference type="PIRNR" id="PIRNR000723"/>
    </source>
</evidence>
<name>A0A239WNU4_9ACTN</name>
<dbReference type="GO" id="GO:0005829">
    <property type="term" value="C:cytosol"/>
    <property type="evidence" value="ECO:0007669"/>
    <property type="project" value="TreeGrafter"/>
</dbReference>
<evidence type="ECO:0000313" key="9">
    <source>
        <dbReference type="EMBL" id="SNV35836.1"/>
    </source>
</evidence>
<evidence type="ECO:0000259" key="8">
    <source>
        <dbReference type="Pfam" id="PF00696"/>
    </source>
</evidence>
<evidence type="ECO:0000256" key="3">
    <source>
        <dbReference type="ARBA" id="ARBA00022679"/>
    </source>
</evidence>
<evidence type="ECO:0000313" key="10">
    <source>
        <dbReference type="Proteomes" id="UP000215332"/>
    </source>
</evidence>
<dbReference type="PIRSF" id="PIRSF000723">
    <property type="entry name" value="Carbamate_kin"/>
    <property type="match status" value="1"/>
</dbReference>
<protein>
    <recommendedName>
        <fullName evidence="2 6">Carbamate kinase</fullName>
    </recommendedName>
</protein>
<dbReference type="InterPro" id="IPR003964">
    <property type="entry name" value="Carb_kinase"/>
</dbReference>
<sequence>MRITLALGGNALLRRGQTLSADNQRSNVIVAAERIARIAAANDLVITHGNGPQVGLLALQNNAYTDVPMYPMDVLGAESQAMVGYMVVQELRNKLPDRDFVSLVTTSLVNEDDPAFANPTKFIGPVYTEQEASAKAEEFGWTVKPDGEYWRRVVASPDPLKIVEAESIRAVVDAGIIPVCCGGGGVPVIRDSSTGLYTGAQAVIDKDLCAAILARETGAELLVIATDVDGVYTDWGTPRQRRIDHAKPSDLERSRFADGSMGPKVRAACRFVRRTGQRAVIGSLEDIGDIVAGRAGTLIEP</sequence>
<feature type="domain" description="Aspartate/glutamate/uridylate kinase" evidence="8">
    <location>
        <begin position="2"/>
        <end position="282"/>
    </location>
</feature>
<dbReference type="eggNOG" id="COG0549">
    <property type="taxonomic scope" value="Bacteria"/>
</dbReference>
<dbReference type="PRINTS" id="PR01469">
    <property type="entry name" value="CARBMTKINASE"/>
</dbReference>
<dbReference type="PANTHER" id="PTHR30409">
    <property type="entry name" value="CARBAMATE KINASE"/>
    <property type="match status" value="1"/>
</dbReference>
<dbReference type="GO" id="GO:0019546">
    <property type="term" value="P:L-arginine deiminase pathway"/>
    <property type="evidence" value="ECO:0007669"/>
    <property type="project" value="TreeGrafter"/>
</dbReference>